<reference evidence="1 2" key="1">
    <citation type="submission" date="2016-10" db="EMBL/GenBank/DDBJ databases">
        <title>Chromobacterium muskegensis sp. nov., an insecticidal bacterium isolated from Sphagnum bogs.</title>
        <authorList>
            <person name="Sparks M.E."/>
            <person name="Blackburn M.B."/>
            <person name="Gundersen-Rindal D.E."/>
            <person name="Mitchell A."/>
            <person name="Farrar R."/>
            <person name="Kuhar D."/>
        </authorList>
    </citation>
    <scope>NUCLEOTIDE SEQUENCE [LARGE SCALE GENOMIC DNA]</scope>
    <source>
        <strain evidence="1 2">21-1</strain>
    </source>
</reference>
<dbReference type="EMBL" id="CP017707">
    <property type="protein sequence ID" value="AOZ51351.1"/>
    <property type="molecule type" value="Genomic_DNA"/>
</dbReference>
<sequence length="142" mass="15607">MSGRPLNDITRQDQTLARLSAAAHELMALDRAFKKLIPPAMGEACRAVRIRDDELVIHADNGIVAARLRMTAPGLLPQLAQQGYPASKVRVKVALQLVRVKKPKTLAISETALDGMEQASDCISHPDVKRALQRLIARQRRG</sequence>
<dbReference type="Proteomes" id="UP000178776">
    <property type="component" value="Chromosome"/>
</dbReference>
<protein>
    <submittedName>
        <fullName evidence="1">Uncharacterized protein</fullName>
    </submittedName>
</protein>
<evidence type="ECO:0000313" key="2">
    <source>
        <dbReference type="Proteomes" id="UP000178776"/>
    </source>
</evidence>
<dbReference type="KEGG" id="cvc:BKX93_15960"/>
<dbReference type="GeneID" id="68842704"/>
<dbReference type="InterPro" id="IPR007922">
    <property type="entry name" value="DciA-like"/>
</dbReference>
<organism evidence="1 2">
    <name type="scientific">Chromobacterium vaccinii</name>
    <dbReference type="NCBI Taxonomy" id="1108595"/>
    <lineage>
        <taxon>Bacteria</taxon>
        <taxon>Pseudomonadati</taxon>
        <taxon>Pseudomonadota</taxon>
        <taxon>Betaproteobacteria</taxon>
        <taxon>Neisseriales</taxon>
        <taxon>Chromobacteriaceae</taxon>
        <taxon>Chromobacterium</taxon>
    </lineage>
</organism>
<gene>
    <name evidence="1" type="ORF">BKX93_15960</name>
</gene>
<accession>A0A1D9LJH4</accession>
<dbReference type="RefSeq" id="WP_021475559.1">
    <property type="nucleotide sequence ID" value="NZ_CP017707.1"/>
</dbReference>
<dbReference type="STRING" id="1108595.BKX93_15960"/>
<proteinExistence type="predicted"/>
<dbReference type="AlphaFoldDB" id="A0A1D9LJH4"/>
<evidence type="ECO:0000313" key="1">
    <source>
        <dbReference type="EMBL" id="AOZ51351.1"/>
    </source>
</evidence>
<dbReference type="Pfam" id="PF05258">
    <property type="entry name" value="DciA"/>
    <property type="match status" value="1"/>
</dbReference>
<name>A0A1D9LJH4_9NEIS</name>